<dbReference type="AlphaFoldDB" id="A0A545VGP1"/>
<comment type="caution">
    <text evidence="1">The sequence shown here is derived from an EMBL/GenBank/DDBJ whole genome shotgun (WGS) entry which is preliminary data.</text>
</comment>
<organism evidence="1 2">
    <name type="scientific">Cordyceps javanica</name>
    <dbReference type="NCBI Taxonomy" id="43265"/>
    <lineage>
        <taxon>Eukaryota</taxon>
        <taxon>Fungi</taxon>
        <taxon>Dikarya</taxon>
        <taxon>Ascomycota</taxon>
        <taxon>Pezizomycotina</taxon>
        <taxon>Sordariomycetes</taxon>
        <taxon>Hypocreomycetidae</taxon>
        <taxon>Hypocreales</taxon>
        <taxon>Cordycipitaceae</taxon>
        <taxon>Cordyceps</taxon>
    </lineage>
</organism>
<sequence>MGAASGDGLYATKFGEYEVKTCTVEHQDSRSILFGTTFYPVFAFLHHQTG</sequence>
<dbReference type="EMBL" id="SPUK01000001">
    <property type="protein sequence ID" value="TQW00882.1"/>
    <property type="molecule type" value="Genomic_DNA"/>
</dbReference>
<keyword evidence="2" id="KW-1185">Reference proteome</keyword>
<dbReference type="Proteomes" id="UP000315783">
    <property type="component" value="Unassembled WGS sequence"/>
</dbReference>
<evidence type="ECO:0000313" key="2">
    <source>
        <dbReference type="Proteomes" id="UP000315783"/>
    </source>
</evidence>
<proteinExistence type="predicted"/>
<name>A0A545VGP1_9HYPO</name>
<accession>A0A545VGP1</accession>
<gene>
    <name evidence="1" type="ORF">IF1G_00813</name>
</gene>
<protein>
    <submittedName>
        <fullName evidence="1">Uncharacterized protein</fullName>
    </submittedName>
</protein>
<reference evidence="1 2" key="1">
    <citation type="journal article" date="2019" name="Appl. Microbiol. Biotechnol.">
        <title>Genome sequence of Isaria javanica and comparative genome analysis insights into family S53 peptidase evolution in fungal entomopathogens.</title>
        <authorList>
            <person name="Lin R."/>
            <person name="Zhang X."/>
            <person name="Xin B."/>
            <person name="Zou M."/>
            <person name="Gao Y."/>
            <person name="Qin F."/>
            <person name="Hu Q."/>
            <person name="Xie B."/>
            <person name="Cheng X."/>
        </authorList>
    </citation>
    <scope>NUCLEOTIDE SEQUENCE [LARGE SCALE GENOMIC DNA]</scope>
    <source>
        <strain evidence="1 2">IJ1G</strain>
    </source>
</reference>
<evidence type="ECO:0000313" key="1">
    <source>
        <dbReference type="EMBL" id="TQW00882.1"/>
    </source>
</evidence>